<dbReference type="PANTHER" id="PTHR38600:SF2">
    <property type="entry name" value="SLL0088 PROTEIN"/>
    <property type="match status" value="1"/>
</dbReference>
<dbReference type="Pfam" id="PF08220">
    <property type="entry name" value="HTH_DeoR"/>
    <property type="match status" value="1"/>
</dbReference>
<keyword evidence="3" id="KW-0804">Transcription</keyword>
<dbReference type="OrthoDB" id="155998at2"/>
<dbReference type="AlphaFoldDB" id="A0A6A8DHE7"/>
<dbReference type="InterPro" id="IPR001034">
    <property type="entry name" value="DeoR_HTH"/>
</dbReference>
<accession>A0A6A8DHE7</accession>
<sequence>MVQQITTRQAILELLKKQRKLSVSELKSYLDITEMAVRKHLIKLEGEHLINSQTVRQPMGRPVIFYSLSESGDRLFPSNYDTMAMELLTDLEDISGMDMIDKLFENREKRLQKKYARKIFQEDSIKEKVRALTDIQNDSGYMAEFKEINDNELELMQYNCPISAVANKYDKPCECELSLFKNVLGTDNIERVACLAKGETSCKYIVRQSHMEKV</sequence>
<keyword evidence="2" id="KW-0238">DNA-binding</keyword>
<feature type="domain" description="HTH deoR-type" evidence="4">
    <location>
        <begin position="4"/>
        <end position="64"/>
    </location>
</feature>
<dbReference type="EMBL" id="WJNG01000017">
    <property type="protein sequence ID" value="MRH44650.1"/>
    <property type="molecule type" value="Genomic_DNA"/>
</dbReference>
<keyword evidence="1" id="KW-0805">Transcription regulation</keyword>
<evidence type="ECO:0000259" key="4">
    <source>
        <dbReference type="PROSITE" id="PS51000"/>
    </source>
</evidence>
<organism evidence="5 6">
    <name type="scientific">Aquibacillus halophilus</name>
    <dbReference type="NCBI Taxonomy" id="930132"/>
    <lineage>
        <taxon>Bacteria</taxon>
        <taxon>Bacillati</taxon>
        <taxon>Bacillota</taxon>
        <taxon>Bacilli</taxon>
        <taxon>Bacillales</taxon>
        <taxon>Bacillaceae</taxon>
        <taxon>Aquibacillus</taxon>
    </lineage>
</organism>
<comment type="caution">
    <text evidence="5">The sequence shown here is derived from an EMBL/GenBank/DDBJ whole genome shotgun (WGS) entry which is preliminary data.</text>
</comment>
<name>A0A6A8DHE7_9BACI</name>
<dbReference type="CDD" id="cd00090">
    <property type="entry name" value="HTH_ARSR"/>
    <property type="match status" value="1"/>
</dbReference>
<evidence type="ECO:0000256" key="2">
    <source>
        <dbReference type="ARBA" id="ARBA00023125"/>
    </source>
</evidence>
<gene>
    <name evidence="5" type="ORF">GH741_18550</name>
</gene>
<dbReference type="GO" id="GO:0003677">
    <property type="term" value="F:DNA binding"/>
    <property type="evidence" value="ECO:0007669"/>
    <property type="project" value="UniProtKB-KW"/>
</dbReference>
<dbReference type="PANTHER" id="PTHR38600">
    <property type="entry name" value="TRANSCRIPTIONAL REGULATORY PROTEIN"/>
    <property type="match status" value="1"/>
</dbReference>
<evidence type="ECO:0000256" key="1">
    <source>
        <dbReference type="ARBA" id="ARBA00023015"/>
    </source>
</evidence>
<evidence type="ECO:0000313" key="5">
    <source>
        <dbReference type="EMBL" id="MRH44650.1"/>
    </source>
</evidence>
<dbReference type="InterPro" id="IPR011991">
    <property type="entry name" value="ArsR-like_HTH"/>
</dbReference>
<dbReference type="RefSeq" id="WP_153738251.1">
    <property type="nucleotide sequence ID" value="NZ_WJNG01000017.1"/>
</dbReference>
<evidence type="ECO:0000256" key="3">
    <source>
        <dbReference type="ARBA" id="ARBA00023163"/>
    </source>
</evidence>
<protein>
    <submittedName>
        <fullName evidence="5">DeoR family transcriptional regulator</fullName>
    </submittedName>
</protein>
<dbReference type="InterPro" id="IPR036390">
    <property type="entry name" value="WH_DNA-bd_sf"/>
</dbReference>
<dbReference type="Gene3D" id="1.10.10.10">
    <property type="entry name" value="Winged helix-like DNA-binding domain superfamily/Winged helix DNA-binding domain"/>
    <property type="match status" value="1"/>
</dbReference>
<proteinExistence type="predicted"/>
<dbReference type="SUPFAM" id="SSF46785">
    <property type="entry name" value="Winged helix' DNA-binding domain"/>
    <property type="match status" value="1"/>
</dbReference>
<dbReference type="InterPro" id="IPR036388">
    <property type="entry name" value="WH-like_DNA-bd_sf"/>
</dbReference>
<evidence type="ECO:0000313" key="6">
    <source>
        <dbReference type="Proteomes" id="UP000799092"/>
    </source>
</evidence>
<reference evidence="5" key="1">
    <citation type="submission" date="2019-11" db="EMBL/GenBank/DDBJ databases">
        <authorList>
            <person name="Li J."/>
        </authorList>
    </citation>
    <scope>NUCLEOTIDE SEQUENCE</scope>
    <source>
        <strain evidence="5">B6B</strain>
    </source>
</reference>
<dbReference type="SMART" id="SM00420">
    <property type="entry name" value="HTH_DEOR"/>
    <property type="match status" value="1"/>
</dbReference>
<keyword evidence="6" id="KW-1185">Reference proteome</keyword>
<dbReference type="PROSITE" id="PS51000">
    <property type="entry name" value="HTH_DEOR_2"/>
    <property type="match status" value="1"/>
</dbReference>
<dbReference type="GO" id="GO:0003700">
    <property type="term" value="F:DNA-binding transcription factor activity"/>
    <property type="evidence" value="ECO:0007669"/>
    <property type="project" value="InterPro"/>
</dbReference>
<dbReference type="Proteomes" id="UP000799092">
    <property type="component" value="Unassembled WGS sequence"/>
</dbReference>